<dbReference type="AlphaFoldDB" id="A0A9P4WZT2"/>
<proteinExistence type="predicted"/>
<reference evidence="2" key="1">
    <citation type="submission" date="2019-04" db="EMBL/GenBank/DDBJ databases">
        <title>Sequencing of skin fungus with MAO and IRED activity.</title>
        <authorList>
            <person name="Marsaioli A.J."/>
            <person name="Bonatto J.M.C."/>
            <person name="Reis Junior O."/>
        </authorList>
    </citation>
    <scope>NUCLEOTIDE SEQUENCE</scope>
    <source>
        <strain evidence="2">28M1</strain>
    </source>
</reference>
<dbReference type="Pfam" id="PF20150">
    <property type="entry name" value="2EXR"/>
    <property type="match status" value="1"/>
</dbReference>
<evidence type="ECO:0000313" key="2">
    <source>
        <dbReference type="EMBL" id="KAF3046619.1"/>
    </source>
</evidence>
<sequence>MDQNQVIRMETERRRTGPVRRLENGMLDVTRKSGKHVKAIKANSQSPLLRLPPELRNRIWEYTLGGHVFDVTTRGIFKRRKRIFKAKVWGLPKNTFALLGVCRQIYAETVLLPYRHNAFNFKSEDAFDWALCLRPVQQQLISKIYVTTFGADHMLLRDQCENETGWKKRVVENFQKREGDDIEGVFGRD</sequence>
<dbReference type="OrthoDB" id="5413827at2759"/>
<feature type="domain" description="2EXR" evidence="1">
    <location>
        <begin position="50"/>
        <end position="123"/>
    </location>
</feature>
<gene>
    <name evidence="2" type="ORF">E8E12_011254</name>
</gene>
<comment type="caution">
    <text evidence="2">The sequence shown here is derived from an EMBL/GenBank/DDBJ whole genome shotgun (WGS) entry which is preliminary data.</text>
</comment>
<name>A0A9P4WZT2_9PLEO</name>
<organism evidence="2 3">
    <name type="scientific">Didymella heteroderae</name>
    <dbReference type="NCBI Taxonomy" id="1769908"/>
    <lineage>
        <taxon>Eukaryota</taxon>
        <taxon>Fungi</taxon>
        <taxon>Dikarya</taxon>
        <taxon>Ascomycota</taxon>
        <taxon>Pezizomycotina</taxon>
        <taxon>Dothideomycetes</taxon>
        <taxon>Pleosporomycetidae</taxon>
        <taxon>Pleosporales</taxon>
        <taxon>Pleosporineae</taxon>
        <taxon>Didymellaceae</taxon>
        <taxon>Didymella</taxon>
    </lineage>
</organism>
<dbReference type="Proteomes" id="UP000758155">
    <property type="component" value="Unassembled WGS sequence"/>
</dbReference>
<accession>A0A9P4WZT2</accession>
<evidence type="ECO:0000313" key="3">
    <source>
        <dbReference type="Proteomes" id="UP000758155"/>
    </source>
</evidence>
<dbReference type="PANTHER" id="PTHR38790:SF4">
    <property type="entry name" value="2EXR DOMAIN-CONTAINING PROTEIN"/>
    <property type="match status" value="1"/>
</dbReference>
<dbReference type="EMBL" id="SWKV01000004">
    <property type="protein sequence ID" value="KAF3046619.1"/>
    <property type="molecule type" value="Genomic_DNA"/>
</dbReference>
<dbReference type="InterPro" id="IPR045518">
    <property type="entry name" value="2EXR"/>
</dbReference>
<evidence type="ECO:0000259" key="1">
    <source>
        <dbReference type="Pfam" id="PF20150"/>
    </source>
</evidence>
<dbReference type="PANTHER" id="PTHR38790">
    <property type="entry name" value="2EXR DOMAIN-CONTAINING PROTEIN-RELATED"/>
    <property type="match status" value="1"/>
</dbReference>
<protein>
    <recommendedName>
        <fullName evidence="1">2EXR domain-containing protein</fullName>
    </recommendedName>
</protein>
<keyword evidence="3" id="KW-1185">Reference proteome</keyword>